<name>A0AAJ5WSX5_9BACT</name>
<reference evidence="3" key="1">
    <citation type="submission" date="2023-03" db="EMBL/GenBank/DDBJ databases">
        <title>Andean soil-derived lignocellulolytic bacterial consortium as a source of novel taxa and putative plastic-active enzymes.</title>
        <authorList>
            <person name="Diaz-Garcia L."/>
            <person name="Chuvochina M."/>
            <person name="Feuerriegel G."/>
            <person name="Bunk B."/>
            <person name="Sproer C."/>
            <person name="Streit W.R."/>
            <person name="Rodriguez L.M."/>
            <person name="Overmann J."/>
            <person name="Jimenez D.J."/>
        </authorList>
    </citation>
    <scope>NUCLEOTIDE SEQUENCE</scope>
    <source>
        <strain evidence="3">MAG 7</strain>
    </source>
</reference>
<dbReference type="Proteomes" id="UP001220610">
    <property type="component" value="Chromosome"/>
</dbReference>
<evidence type="ECO:0000313" key="3">
    <source>
        <dbReference type="EMBL" id="WEK36087.1"/>
    </source>
</evidence>
<dbReference type="AlphaFoldDB" id="A0AAJ5WSX5"/>
<organism evidence="3 4">
    <name type="scientific">Candidatus Pseudobacter hemicellulosilyticus</name>
    <dbReference type="NCBI Taxonomy" id="3121375"/>
    <lineage>
        <taxon>Bacteria</taxon>
        <taxon>Pseudomonadati</taxon>
        <taxon>Bacteroidota</taxon>
        <taxon>Chitinophagia</taxon>
        <taxon>Chitinophagales</taxon>
        <taxon>Chitinophagaceae</taxon>
        <taxon>Pseudobacter</taxon>
    </lineage>
</organism>
<evidence type="ECO:0000256" key="1">
    <source>
        <dbReference type="SAM" id="MobiDB-lite"/>
    </source>
</evidence>
<dbReference type="EMBL" id="CP119311">
    <property type="protein sequence ID" value="WEK36087.1"/>
    <property type="molecule type" value="Genomic_DNA"/>
</dbReference>
<sequence>MNRLFLLTTACLLVTGAIATVMIRQQPVTEDRSTSGSIASPAAIDAQDKGQQTPATTVKEHTGAAASKIQVAVLLDVSNSMDGLIEQAKAQLWNMVNVLGKATCDNMAPTVEIALYEYGRPANGSKNGYIKRINGFTRNLDQLSENLFRLTTNGGDEYCSQVIYTSLTELEWDPSSSNYKVIFIAGNEDFHQGSVSFTRACAEAGKKGVIVNTIYCGDRSEGIREHWNLGTECGKGSFTNINQNEKIEDIATPYDDQLFALNEKLNGTYISYGETGAANYEQQRDVDKMNYSNNRSAAAKRVSVKSKSVLYENSQWDLIDANTKDSTIIAKVDTKTLPADLQSKSRAELKTIVTTKSKERTQLQKDIASLSVKREGYITAEKNKTAAGKEQRTLESEIEKIIREQAKRFNMLIK</sequence>
<evidence type="ECO:0000256" key="2">
    <source>
        <dbReference type="SAM" id="SignalP"/>
    </source>
</evidence>
<feature type="signal peptide" evidence="2">
    <location>
        <begin position="1"/>
        <end position="19"/>
    </location>
</feature>
<accession>A0AAJ5WSX5</accession>
<gene>
    <name evidence="3" type="ORF">P0Y53_01115</name>
</gene>
<dbReference type="SUPFAM" id="SSF53300">
    <property type="entry name" value="vWA-like"/>
    <property type="match status" value="1"/>
</dbReference>
<dbReference type="Gene3D" id="3.40.50.410">
    <property type="entry name" value="von Willebrand factor, type A domain"/>
    <property type="match status" value="1"/>
</dbReference>
<evidence type="ECO:0008006" key="5">
    <source>
        <dbReference type="Google" id="ProtNLM"/>
    </source>
</evidence>
<dbReference type="InterPro" id="IPR036465">
    <property type="entry name" value="vWFA_dom_sf"/>
</dbReference>
<feature type="chain" id="PRO_5042512345" description="von Willebrand factor type A domain-containing protein" evidence="2">
    <location>
        <begin position="20"/>
        <end position="414"/>
    </location>
</feature>
<keyword evidence="2" id="KW-0732">Signal</keyword>
<feature type="region of interest" description="Disordered" evidence="1">
    <location>
        <begin position="30"/>
        <end position="54"/>
    </location>
</feature>
<protein>
    <recommendedName>
        <fullName evidence="5">von Willebrand factor type A domain-containing protein</fullName>
    </recommendedName>
</protein>
<evidence type="ECO:0000313" key="4">
    <source>
        <dbReference type="Proteomes" id="UP001220610"/>
    </source>
</evidence>
<proteinExistence type="predicted"/>